<dbReference type="PRINTS" id="PR00344">
    <property type="entry name" value="BCTRLSENSOR"/>
</dbReference>
<evidence type="ECO:0000256" key="13">
    <source>
        <dbReference type="SAM" id="Phobius"/>
    </source>
</evidence>
<sequence length="1160" mass="127766">MLGWLVFAVALAYLLLLFAIAFIGDRHAVGVRNAVPRPYIYSLSLAIYCTSWTFFGSVGLASERGLEFLAIYIGPILVLLFGKNFLQRIVRICKTERITSVADFLAARYGKSTAVAMIATLIALLSAIPYIALQLKAISGSVSLMTAYYYHQPEIGFRPPWGIDVSLVVTLVLALFTILFGTRHADATEHQNGLVLAVAVESVIKLAAFLIVGFSVTFAIFGWPGEVFANIMAVPETQNALRYSTSVGTWLIVTCISAFAIFTLPRQFYVMFVEARGGTELATARWLFPLYLVSINLFVLPLAFAGTYFVGDQSNADLYVLSLPLFAGHDFLAMIAFIGGFSAATAMVIVASVALAIMVSNDIIIPIFVRHLLRNDGTNAADWSALILNIRRFTILVVLMIAYFYYRQLTQQTRLSSIGLMSFAAVAQFAPAFIGGLIWRGANARGAAFGMTAGALVWAYTLLLPSLIDPASRILIDGPFGLAALRPQALFGTQAELLNHGVAWSLSVNFLFYVVGSLSRQATVRERIQAASFVPRDASPLPHFRRFRTDVTAGEIRETVARYLGEERTKRSFDSYERGNGPIDEGAPADISIIRYSEQLLASAVGSSSARLVLSLLMGRNQRSSHDAYRLLDDATEALQHNRDLLQIALDQMEQGITVLDPDFRLTCWNRQFRFLFDLPEEMGQVGVSFDDVLKRLVANREITEQEHLATLNRMTDFGRTWQLPLRVTGRIIELRSNPMPGGGMVVTYADITQRVEADRALKQANETLEQRVRARTAELLQVNEELAQAQRLAEEANLGKTRFLAATGHDILQPLNAARLYANTLSSRAIGSEMADLATNVESSLDSVEAILSAVLDISRLDAGALKPSESVFSLGELLRQVETDFRPLAIAKGLELKVIASRHIVRTDRNLLRRLIQNLISNAIKYTRTGKVLMGTRKRGELVEIIVADTGIGIASNELQSVFSEFVRLEDGAREAQGLGLGLSIVDRIARVLQLELRVTSVRHKGTRFSVVMPIEAKERPKAMSPVEQGLDSTNSFEGTRVVCIDNDMRILDSMQRMLSGWGCLVITGMEAAEITCSVPDIILADYQLDKTNGLDAVLLLRQLWGRAVPAILVTADRSLDLREKADQLGVHVLNKPVRPAALRVMMARLMRSVEGTI</sequence>
<feature type="transmembrane region" description="Helical" evidence="13">
    <location>
        <begin position="194"/>
        <end position="223"/>
    </location>
</feature>
<comment type="similarity">
    <text evidence="3">Belongs to the sodium:solute symporter (SSF) (TC 2.A.21) family.</text>
</comment>
<dbReference type="InterPro" id="IPR035965">
    <property type="entry name" value="PAS-like_dom_sf"/>
</dbReference>
<evidence type="ECO:0000313" key="16">
    <source>
        <dbReference type="EMBL" id="GHC80180.1"/>
    </source>
</evidence>
<dbReference type="Proteomes" id="UP000641137">
    <property type="component" value="Unassembled WGS sequence"/>
</dbReference>
<proteinExistence type="inferred from homology"/>
<dbReference type="GO" id="GO:0005886">
    <property type="term" value="C:plasma membrane"/>
    <property type="evidence" value="ECO:0007669"/>
    <property type="project" value="TreeGrafter"/>
</dbReference>
<dbReference type="Gene3D" id="1.10.287.130">
    <property type="match status" value="1"/>
</dbReference>
<dbReference type="Gene3D" id="1.20.1730.10">
    <property type="entry name" value="Sodium/glucose cotransporter"/>
    <property type="match status" value="1"/>
</dbReference>
<dbReference type="AlphaFoldDB" id="A0A8J3DQF5"/>
<feature type="transmembrane region" description="Helical" evidence="13">
    <location>
        <begin position="68"/>
        <end position="86"/>
    </location>
</feature>
<feature type="transmembrane region" description="Helical" evidence="13">
    <location>
        <begin position="331"/>
        <end position="359"/>
    </location>
</feature>
<evidence type="ECO:0000259" key="14">
    <source>
        <dbReference type="PROSITE" id="PS50109"/>
    </source>
</evidence>
<dbReference type="Gene3D" id="3.30.565.10">
    <property type="entry name" value="Histidine kinase-like ATPase, C-terminal domain"/>
    <property type="match status" value="1"/>
</dbReference>
<keyword evidence="17" id="KW-1185">Reference proteome</keyword>
<dbReference type="InterPro" id="IPR038377">
    <property type="entry name" value="Na/Glc_symporter_sf"/>
</dbReference>
<dbReference type="GO" id="GO:0009927">
    <property type="term" value="F:histidine phosphotransfer kinase activity"/>
    <property type="evidence" value="ECO:0007669"/>
    <property type="project" value="TreeGrafter"/>
</dbReference>
<dbReference type="CDD" id="cd10322">
    <property type="entry name" value="SLC5sbd"/>
    <property type="match status" value="1"/>
</dbReference>
<dbReference type="Pfam" id="PF02518">
    <property type="entry name" value="HATPase_c"/>
    <property type="match status" value="1"/>
</dbReference>
<dbReference type="InterPro" id="IPR003661">
    <property type="entry name" value="HisK_dim/P_dom"/>
</dbReference>
<feature type="transmembrane region" description="Helical" evidence="13">
    <location>
        <begin position="380"/>
        <end position="406"/>
    </location>
</feature>
<accession>A0A8J3DQF5</accession>
<feature type="transmembrane region" description="Helical" evidence="13">
    <location>
        <begin position="114"/>
        <end position="133"/>
    </location>
</feature>
<dbReference type="PROSITE" id="PS50109">
    <property type="entry name" value="HIS_KIN"/>
    <property type="match status" value="1"/>
</dbReference>
<evidence type="ECO:0000256" key="5">
    <source>
        <dbReference type="ARBA" id="ARBA00022553"/>
    </source>
</evidence>
<gene>
    <name evidence="16" type="ORF">GCM10010136_33110</name>
</gene>
<evidence type="ECO:0000256" key="4">
    <source>
        <dbReference type="ARBA" id="ARBA00012438"/>
    </source>
</evidence>
<dbReference type="SMART" id="SM00387">
    <property type="entry name" value="HATPase_c"/>
    <property type="match status" value="1"/>
</dbReference>
<dbReference type="SUPFAM" id="SSF55785">
    <property type="entry name" value="PYP-like sensor domain (PAS domain)"/>
    <property type="match status" value="1"/>
</dbReference>
<dbReference type="InterPro" id="IPR005467">
    <property type="entry name" value="His_kinase_dom"/>
</dbReference>
<comment type="caution">
    <text evidence="16">The sequence shown here is derived from an EMBL/GenBank/DDBJ whole genome shotgun (WGS) entry which is preliminary data.</text>
</comment>
<dbReference type="CDD" id="cd00082">
    <property type="entry name" value="HisKA"/>
    <property type="match status" value="1"/>
</dbReference>
<feature type="transmembrane region" description="Helical" evidence="13">
    <location>
        <begin position="286"/>
        <end position="311"/>
    </location>
</feature>
<feature type="transmembrane region" description="Helical" evidence="13">
    <location>
        <begin position="243"/>
        <end position="265"/>
    </location>
</feature>
<protein>
    <recommendedName>
        <fullName evidence="4">histidine kinase</fullName>
        <ecNumber evidence="4">2.7.13.3</ecNumber>
    </recommendedName>
</protein>
<dbReference type="PROSITE" id="PS50110">
    <property type="entry name" value="RESPONSE_REGULATORY"/>
    <property type="match status" value="1"/>
</dbReference>
<dbReference type="PROSITE" id="PS50283">
    <property type="entry name" value="NA_SOLUT_SYMP_3"/>
    <property type="match status" value="1"/>
</dbReference>
<dbReference type="InterPro" id="IPR001789">
    <property type="entry name" value="Sig_transdc_resp-reg_receiver"/>
</dbReference>
<dbReference type="InterPro" id="IPR036097">
    <property type="entry name" value="HisK_dim/P_sf"/>
</dbReference>
<dbReference type="InterPro" id="IPR001734">
    <property type="entry name" value="Na/solute_symporter"/>
</dbReference>
<dbReference type="EC" id="2.7.13.3" evidence="4"/>
<reference evidence="16" key="1">
    <citation type="journal article" date="2014" name="Int. J. Syst. Evol. Microbiol.">
        <title>Complete genome sequence of Corynebacterium casei LMG S-19264T (=DSM 44701T), isolated from a smear-ripened cheese.</title>
        <authorList>
            <consortium name="US DOE Joint Genome Institute (JGI-PGF)"/>
            <person name="Walter F."/>
            <person name="Albersmeier A."/>
            <person name="Kalinowski J."/>
            <person name="Ruckert C."/>
        </authorList>
    </citation>
    <scope>NUCLEOTIDE SEQUENCE</scope>
    <source>
        <strain evidence="16">KCTC 42097</strain>
    </source>
</reference>
<dbReference type="Gene3D" id="3.30.450.20">
    <property type="entry name" value="PAS domain"/>
    <property type="match status" value="1"/>
</dbReference>
<dbReference type="SUPFAM" id="SSF55874">
    <property type="entry name" value="ATPase domain of HSP90 chaperone/DNA topoisomerase II/histidine kinase"/>
    <property type="match status" value="1"/>
</dbReference>
<evidence type="ECO:0000259" key="15">
    <source>
        <dbReference type="PROSITE" id="PS50110"/>
    </source>
</evidence>
<dbReference type="Pfam" id="PF00072">
    <property type="entry name" value="Response_reg"/>
    <property type="match status" value="1"/>
</dbReference>
<dbReference type="PANTHER" id="PTHR43047:SF9">
    <property type="entry name" value="HISTIDINE KINASE"/>
    <property type="match status" value="1"/>
</dbReference>
<dbReference type="CDD" id="cd00075">
    <property type="entry name" value="HATPase"/>
    <property type="match status" value="1"/>
</dbReference>
<dbReference type="InterPro" id="IPR003594">
    <property type="entry name" value="HATPase_dom"/>
</dbReference>
<comment type="catalytic activity">
    <reaction evidence="1">
        <text>ATP + protein L-histidine = ADP + protein N-phospho-L-histidine.</text>
        <dbReference type="EC" id="2.7.13.3"/>
    </reaction>
</comment>
<evidence type="ECO:0000256" key="7">
    <source>
        <dbReference type="ARBA" id="ARBA00022692"/>
    </source>
</evidence>
<dbReference type="Pfam" id="PF12860">
    <property type="entry name" value="PAS_7"/>
    <property type="match status" value="1"/>
</dbReference>
<feature type="transmembrane region" description="Helical" evidence="13">
    <location>
        <begin position="418"/>
        <end position="439"/>
    </location>
</feature>
<dbReference type="SMART" id="SM00448">
    <property type="entry name" value="REC"/>
    <property type="match status" value="1"/>
</dbReference>
<keyword evidence="5 11" id="KW-0597">Phosphoprotein</keyword>
<dbReference type="RefSeq" id="WP_189492802.1">
    <property type="nucleotide sequence ID" value="NZ_BMZO01000012.1"/>
</dbReference>
<dbReference type="PANTHER" id="PTHR43047">
    <property type="entry name" value="TWO-COMPONENT HISTIDINE PROTEIN KINASE"/>
    <property type="match status" value="1"/>
</dbReference>
<evidence type="ECO:0000256" key="9">
    <source>
        <dbReference type="ARBA" id="ARBA00022989"/>
    </source>
</evidence>
<feature type="domain" description="Histidine kinase" evidence="14">
    <location>
        <begin position="807"/>
        <end position="1019"/>
    </location>
</feature>
<evidence type="ECO:0000256" key="3">
    <source>
        <dbReference type="ARBA" id="ARBA00006434"/>
    </source>
</evidence>
<name>A0A8J3DQF5_9HYPH</name>
<feature type="modified residue" description="4-aspartylphosphate" evidence="11">
    <location>
        <position position="1088"/>
    </location>
</feature>
<dbReference type="CDD" id="cd00156">
    <property type="entry name" value="REC"/>
    <property type="match status" value="1"/>
</dbReference>
<feature type="coiled-coil region" evidence="12">
    <location>
        <begin position="766"/>
        <end position="800"/>
    </location>
</feature>
<feature type="transmembrane region" description="Helical" evidence="13">
    <location>
        <begin position="45"/>
        <end position="62"/>
    </location>
</feature>
<keyword evidence="10 13" id="KW-0472">Membrane</keyword>
<dbReference type="SMART" id="SM00388">
    <property type="entry name" value="HisKA"/>
    <property type="match status" value="1"/>
</dbReference>
<dbReference type="InterPro" id="IPR011006">
    <property type="entry name" value="CheY-like_superfamily"/>
</dbReference>
<comment type="subcellular location">
    <subcellularLocation>
        <location evidence="2">Membrane</location>
        <topology evidence="2">Multi-pass membrane protein</topology>
    </subcellularLocation>
</comment>
<dbReference type="InterPro" id="IPR036890">
    <property type="entry name" value="HATPase_C_sf"/>
</dbReference>
<evidence type="ECO:0000256" key="2">
    <source>
        <dbReference type="ARBA" id="ARBA00004141"/>
    </source>
</evidence>
<reference evidence="16" key="2">
    <citation type="submission" date="2020-09" db="EMBL/GenBank/DDBJ databases">
        <authorList>
            <person name="Sun Q."/>
            <person name="Kim S."/>
        </authorList>
    </citation>
    <scope>NUCLEOTIDE SEQUENCE</scope>
    <source>
        <strain evidence="16">KCTC 42097</strain>
    </source>
</reference>
<feature type="transmembrane region" description="Helical" evidence="13">
    <location>
        <begin position="6"/>
        <end position="24"/>
    </location>
</feature>
<dbReference type="SUPFAM" id="SSF52172">
    <property type="entry name" value="CheY-like"/>
    <property type="match status" value="1"/>
</dbReference>
<feature type="domain" description="Response regulatory" evidence="15">
    <location>
        <begin position="1043"/>
        <end position="1153"/>
    </location>
</feature>
<dbReference type="GO" id="GO:0000155">
    <property type="term" value="F:phosphorelay sensor kinase activity"/>
    <property type="evidence" value="ECO:0007669"/>
    <property type="project" value="InterPro"/>
</dbReference>
<evidence type="ECO:0000313" key="17">
    <source>
        <dbReference type="Proteomes" id="UP000641137"/>
    </source>
</evidence>
<organism evidence="16 17">
    <name type="scientific">Limoniibacter endophyticus</name>
    <dbReference type="NCBI Taxonomy" id="1565040"/>
    <lineage>
        <taxon>Bacteria</taxon>
        <taxon>Pseudomonadati</taxon>
        <taxon>Pseudomonadota</taxon>
        <taxon>Alphaproteobacteria</taxon>
        <taxon>Hyphomicrobiales</taxon>
        <taxon>Bartonellaceae</taxon>
        <taxon>Limoniibacter</taxon>
    </lineage>
</organism>
<dbReference type="FunFam" id="3.30.565.10:FF:000049">
    <property type="entry name" value="Two-component sensor histidine kinase"/>
    <property type="match status" value="1"/>
</dbReference>
<keyword evidence="6" id="KW-0808">Transferase</keyword>
<evidence type="ECO:0000256" key="10">
    <source>
        <dbReference type="ARBA" id="ARBA00023136"/>
    </source>
</evidence>
<dbReference type="GO" id="GO:0022857">
    <property type="term" value="F:transmembrane transporter activity"/>
    <property type="evidence" value="ECO:0007669"/>
    <property type="project" value="InterPro"/>
</dbReference>
<dbReference type="Pfam" id="PF00512">
    <property type="entry name" value="HisKA"/>
    <property type="match status" value="1"/>
</dbReference>
<feature type="transmembrane region" description="Helical" evidence="13">
    <location>
        <begin position="446"/>
        <end position="468"/>
    </location>
</feature>
<evidence type="ECO:0000256" key="12">
    <source>
        <dbReference type="SAM" id="Coils"/>
    </source>
</evidence>
<keyword evidence="12" id="KW-0175">Coiled coil</keyword>
<evidence type="ECO:0000256" key="11">
    <source>
        <dbReference type="PROSITE-ProRule" id="PRU00169"/>
    </source>
</evidence>
<keyword evidence="8 16" id="KW-0418">Kinase</keyword>
<dbReference type="InterPro" id="IPR004358">
    <property type="entry name" value="Sig_transdc_His_kin-like_C"/>
</dbReference>
<feature type="transmembrane region" description="Helical" evidence="13">
    <location>
        <begin position="161"/>
        <end position="182"/>
    </location>
</feature>
<dbReference type="SUPFAM" id="SSF47384">
    <property type="entry name" value="Homodimeric domain of signal transducing histidine kinase"/>
    <property type="match status" value="1"/>
</dbReference>
<dbReference type="FunFam" id="1.10.287.130:FF:000063">
    <property type="entry name" value="Hybrid sensor histidine kinase/response regulator"/>
    <property type="match status" value="1"/>
</dbReference>
<evidence type="ECO:0000256" key="8">
    <source>
        <dbReference type="ARBA" id="ARBA00022777"/>
    </source>
</evidence>
<evidence type="ECO:0000256" key="1">
    <source>
        <dbReference type="ARBA" id="ARBA00000085"/>
    </source>
</evidence>
<dbReference type="Gene3D" id="3.40.50.2300">
    <property type="match status" value="1"/>
</dbReference>
<keyword evidence="7 13" id="KW-0812">Transmembrane</keyword>
<evidence type="ECO:0000256" key="6">
    <source>
        <dbReference type="ARBA" id="ARBA00022679"/>
    </source>
</evidence>
<dbReference type="EMBL" id="BMZO01000012">
    <property type="protein sequence ID" value="GHC80180.1"/>
    <property type="molecule type" value="Genomic_DNA"/>
</dbReference>
<keyword evidence="9 13" id="KW-1133">Transmembrane helix</keyword>